<dbReference type="Gene3D" id="3.30.870.10">
    <property type="entry name" value="Endonuclease Chain A"/>
    <property type="match status" value="2"/>
</dbReference>
<protein>
    <recommendedName>
        <fullName evidence="4">Phospholipase D-like domain-containing protein</fullName>
    </recommendedName>
</protein>
<gene>
    <name evidence="2" type="ORF">TBK1r_43660</name>
</gene>
<keyword evidence="3" id="KW-1185">Reference proteome</keyword>
<dbReference type="RefSeq" id="WP_145214931.1">
    <property type="nucleotide sequence ID" value="NZ_CP036432.1"/>
</dbReference>
<accession>A0ABX5XVR4</accession>
<evidence type="ECO:0000256" key="1">
    <source>
        <dbReference type="SAM" id="MobiDB-lite"/>
    </source>
</evidence>
<reference evidence="2 3" key="1">
    <citation type="submission" date="2019-02" db="EMBL/GenBank/DDBJ databases">
        <title>Deep-cultivation of Planctomycetes and their phenomic and genomic characterization uncovers novel biology.</title>
        <authorList>
            <person name="Wiegand S."/>
            <person name="Jogler M."/>
            <person name="Boedeker C."/>
            <person name="Pinto D."/>
            <person name="Vollmers J."/>
            <person name="Rivas-Marin E."/>
            <person name="Kohn T."/>
            <person name="Peeters S.H."/>
            <person name="Heuer A."/>
            <person name="Rast P."/>
            <person name="Oberbeckmann S."/>
            <person name="Bunk B."/>
            <person name="Jeske O."/>
            <person name="Meyerdierks A."/>
            <person name="Storesund J.E."/>
            <person name="Kallscheuer N."/>
            <person name="Luecker S."/>
            <person name="Lage O.M."/>
            <person name="Pohl T."/>
            <person name="Merkel B.J."/>
            <person name="Hornburger P."/>
            <person name="Mueller R.-W."/>
            <person name="Bruemmer F."/>
            <person name="Labrenz M."/>
            <person name="Spormann A.M."/>
            <person name="Op den Camp H."/>
            <person name="Overmann J."/>
            <person name="Amann R."/>
            <person name="Jetten M.S.M."/>
            <person name="Mascher T."/>
            <person name="Medema M.H."/>
            <person name="Devos D.P."/>
            <person name="Kaster A.-K."/>
            <person name="Ovreas L."/>
            <person name="Rohde M."/>
            <person name="Galperin M.Y."/>
            <person name="Jogler C."/>
        </authorList>
    </citation>
    <scope>NUCLEOTIDE SEQUENCE [LARGE SCALE GENOMIC DNA]</scope>
    <source>
        <strain evidence="2 3">TBK1r</strain>
    </source>
</reference>
<evidence type="ECO:0000313" key="3">
    <source>
        <dbReference type="Proteomes" id="UP000318081"/>
    </source>
</evidence>
<evidence type="ECO:0008006" key="4">
    <source>
        <dbReference type="Google" id="ProtNLM"/>
    </source>
</evidence>
<dbReference type="EMBL" id="CP036432">
    <property type="protein sequence ID" value="QDV85386.1"/>
    <property type="molecule type" value="Genomic_DNA"/>
</dbReference>
<dbReference type="CDD" id="cd09117">
    <property type="entry name" value="PLDc_Bfil_DEXD_like"/>
    <property type="match status" value="1"/>
</dbReference>
<name>A0ABX5XVR4_9BACT</name>
<organism evidence="2 3">
    <name type="scientific">Stieleria magnilauensis</name>
    <dbReference type="NCBI Taxonomy" id="2527963"/>
    <lineage>
        <taxon>Bacteria</taxon>
        <taxon>Pseudomonadati</taxon>
        <taxon>Planctomycetota</taxon>
        <taxon>Planctomycetia</taxon>
        <taxon>Pirellulales</taxon>
        <taxon>Pirellulaceae</taxon>
        <taxon>Stieleria</taxon>
    </lineage>
</organism>
<sequence>MAELTGYQPADVIAELGSDLPRRALFTTFTFSPGAFQQQYVTPLVQHGCGDIAVLADRMGYSQSLFSAAAVQGIGSDYRLRQVSVPGAFHGKLVLIRTISSMIVGVGSGNLTASGLQTNAEVGALYVIKEDEQLTQLDNLFQRLRHLALLDESPADEVSPISLTPDARLITSIDASLIDQMNLPSDVRKIEIVSPFVDGQLEVLHTMRDLWPEAHIRLRLDPGFGALSESLLAIDDNHVEVQVPIESKEGKEEVRRPAVHGKLICFVGREEATAILGSANLSRPAFLAKENFEAVVERRIPVHAVEKLLSVPRVRWRKAKSSDRRIFEFSGPVPSFAPLIAALTLRRLSLSWSAQASTVGIARIWCRGRCEFEQEVGDVDTDGDRHSWDCEIDVEARESLVASHYACYAEIELDNDRRFRGWVDVTDMLGVSPEAKRQLVLLDSIASDPMGCKQQDVVKFIEHLQRNLKSAGRAHSFRQSNSSSKEPEEYEDTPVQRSMLLETGKSGGLGQSLLLTQLLNRSLDTALRDLRFFARDNADRGTGKRKSGEKGAATQVSGSRTYDSPLPPKIETVLSQLFGQMADAFDSADSIRETVELISQIPTCLKALAYSVERWLLSNQTQRALHHHFQKVAIACLAPGVVSILHKSGAVRRIDAGERAKLQGSSSLAEGIAMLEAYLLLQFRDASPENRHVLKDMYEVLKEIPAIENCELKAAATELFQMQAHDSEEQPDLDKLQSELEQTAGEMAGLRDCRAALRELIVLASKNSSSDAELRPLAERASGNGIHKPLIELIRSSGSRLQLVEVDTAETACPQCYTTFPIAVCSQLNDTTRVCRCSCGVLLVRSLER</sequence>
<dbReference type="Proteomes" id="UP000318081">
    <property type="component" value="Chromosome"/>
</dbReference>
<feature type="region of interest" description="Disordered" evidence="1">
    <location>
        <begin position="538"/>
        <end position="565"/>
    </location>
</feature>
<feature type="region of interest" description="Disordered" evidence="1">
    <location>
        <begin position="472"/>
        <end position="494"/>
    </location>
</feature>
<feature type="compositionally biased region" description="Basic and acidic residues" evidence="1">
    <location>
        <begin position="538"/>
        <end position="549"/>
    </location>
</feature>
<evidence type="ECO:0000313" key="2">
    <source>
        <dbReference type="EMBL" id="QDV85386.1"/>
    </source>
</evidence>
<proteinExistence type="predicted"/>